<name>A0A7S9XDU8_9VIRU</name>
<gene>
    <name evidence="1" type="ORF">NIOZUU157_00209</name>
</gene>
<accession>A0A7S9XDU8</accession>
<reference evidence="1" key="1">
    <citation type="submission" date="2020-08" db="EMBL/GenBank/DDBJ databases">
        <title>Bridging the membrane lipid divide: bacteria of the FCB group superphylum have the potential to synthesize archaeal ether lipids.</title>
        <authorList>
            <person name="Villanueva L."/>
            <person name="von Meijenfeldt F.A.B."/>
            <person name="Westbye A.B."/>
            <person name="Yadav S."/>
            <person name="Hopmans E.C."/>
            <person name="Dutilh B.E."/>
            <person name="Sinninghe Damste J.S."/>
        </authorList>
    </citation>
    <scope>NUCLEOTIDE SEQUENCE</scope>
    <source>
        <strain evidence="1">NIOZ-UU157</strain>
    </source>
</reference>
<sequence>MKDVFFHSIVNMTVIVKSAPLSSNKKELNGTSVNTRQQGKVTFGLLCLVDDNGKTIDPRTLGLKKDQPMKGFVLTDNPVMDMDDKSVETGMYWAE</sequence>
<protein>
    <submittedName>
        <fullName evidence="1">Uncharacterized protein</fullName>
    </submittedName>
</protein>
<dbReference type="EMBL" id="MW030556">
    <property type="protein sequence ID" value="QPI16319.1"/>
    <property type="molecule type" value="Genomic_DNA"/>
</dbReference>
<evidence type="ECO:0000313" key="1">
    <source>
        <dbReference type="EMBL" id="QPI16319.1"/>
    </source>
</evidence>
<organism evidence="1">
    <name type="scientific">Virus NIOZ-UU157</name>
    <dbReference type="NCBI Taxonomy" id="2763269"/>
    <lineage>
        <taxon>Viruses</taxon>
    </lineage>
</organism>
<proteinExistence type="predicted"/>